<proteinExistence type="predicted"/>
<keyword evidence="2" id="KW-1185">Reference proteome</keyword>
<comment type="caution">
    <text evidence="1">The sequence shown here is derived from an EMBL/GenBank/DDBJ whole genome shotgun (WGS) entry which is preliminary data.</text>
</comment>
<protein>
    <submittedName>
        <fullName evidence="1">Uncharacterized protein</fullName>
    </submittedName>
</protein>
<sequence>MASVQQHLPGGLNTQLSIEEYQKLGNVGALSGQEMGSRNAFASSLNGTTRSRDIEEEQNNTQPPKRVRLSDDAAAAIQMQSAQVDTSLEVDHMVLDYAAYQTTRACLATRNPEQQAHSSLATGLNMSDAFVSDFRARHPLYEPDVELRFRILLLKFVALFTQRLTRNPIIPTRPALQMLRADNQERARNWIGSADRIPSSSLDVTQFNASLPLPAQALERNRAHVLHALGVPAEDEDYEDAFYGTAGSISLLDLIPLFMRVSAARNAMNQSNLTERWMQLASEFMLQACLEQYLVYGAQGLDAVDEAFAWGYKEHSRNDASAEVGDEVFACQDNEVESMFEDEDYEMEVEDWNGTRLSYLHQLLPLIIPGEDKAPTESASDDDSSDRTAFVAHLESVAKKRSIGAFEASMLSFLSALANSIAKPVLLQLENGRLDGMTEQQTRDFLTGCGVRPARFFEPPAGFKISLN</sequence>
<evidence type="ECO:0000313" key="2">
    <source>
        <dbReference type="Proteomes" id="UP001281147"/>
    </source>
</evidence>
<reference evidence="1" key="1">
    <citation type="submission" date="2023-07" db="EMBL/GenBank/DDBJ databases">
        <title>Black Yeasts Isolated from many extreme environments.</title>
        <authorList>
            <person name="Coleine C."/>
            <person name="Stajich J.E."/>
            <person name="Selbmann L."/>
        </authorList>
    </citation>
    <scope>NUCLEOTIDE SEQUENCE</scope>
    <source>
        <strain evidence="1">CCFEE 5714</strain>
    </source>
</reference>
<name>A0ACC3MC60_9PEZI</name>
<evidence type="ECO:0000313" key="1">
    <source>
        <dbReference type="EMBL" id="KAK3680483.1"/>
    </source>
</evidence>
<dbReference type="EMBL" id="JAUTXU010000449">
    <property type="protein sequence ID" value="KAK3680483.1"/>
    <property type="molecule type" value="Genomic_DNA"/>
</dbReference>
<accession>A0ACC3MC60</accession>
<gene>
    <name evidence="1" type="ORF">LTR37_021219</name>
</gene>
<dbReference type="Proteomes" id="UP001281147">
    <property type="component" value="Unassembled WGS sequence"/>
</dbReference>
<organism evidence="1 2">
    <name type="scientific">Vermiconidia calcicola</name>
    <dbReference type="NCBI Taxonomy" id="1690605"/>
    <lineage>
        <taxon>Eukaryota</taxon>
        <taxon>Fungi</taxon>
        <taxon>Dikarya</taxon>
        <taxon>Ascomycota</taxon>
        <taxon>Pezizomycotina</taxon>
        <taxon>Dothideomycetes</taxon>
        <taxon>Dothideomycetidae</taxon>
        <taxon>Mycosphaerellales</taxon>
        <taxon>Extremaceae</taxon>
        <taxon>Vermiconidia</taxon>
    </lineage>
</organism>